<feature type="region of interest" description="Disordered" evidence="2">
    <location>
        <begin position="220"/>
        <end position="247"/>
    </location>
</feature>
<keyword evidence="1" id="KW-0804">Transcription</keyword>
<dbReference type="PIRSF" id="PIRSF037240">
    <property type="entry name" value="RNA_polIII_Trep_MAF1"/>
    <property type="match status" value="1"/>
</dbReference>
<evidence type="ECO:0000256" key="2">
    <source>
        <dbReference type="SAM" id="MobiDB-lite"/>
    </source>
</evidence>
<dbReference type="EMBL" id="HBIJ01018713">
    <property type="protein sequence ID" value="CAE0371552.1"/>
    <property type="molecule type" value="Transcribed_RNA"/>
</dbReference>
<organism evidence="3">
    <name type="scientific">Aureoumbra lagunensis</name>
    <dbReference type="NCBI Taxonomy" id="44058"/>
    <lineage>
        <taxon>Eukaryota</taxon>
        <taxon>Sar</taxon>
        <taxon>Stramenopiles</taxon>
        <taxon>Ochrophyta</taxon>
        <taxon>Pelagophyceae</taxon>
        <taxon>Pelagomonadales</taxon>
        <taxon>Aureoumbra</taxon>
    </lineage>
</organism>
<gene>
    <name evidence="3" type="ORF">ALAG00032_LOCUS12334</name>
</gene>
<keyword evidence="1" id="KW-0805">Transcription regulation</keyword>
<accession>A0A7S3K2N1</accession>
<feature type="compositionally biased region" description="Acidic residues" evidence="2">
    <location>
        <begin position="229"/>
        <end position="238"/>
    </location>
</feature>
<name>A0A7S3K2N1_9STRA</name>
<proteinExistence type="inferred from homology"/>
<dbReference type="GO" id="GO:0005634">
    <property type="term" value="C:nucleus"/>
    <property type="evidence" value="ECO:0007669"/>
    <property type="project" value="UniProtKB-SubCell"/>
</dbReference>
<evidence type="ECO:0000256" key="1">
    <source>
        <dbReference type="PIRNR" id="PIRNR037240"/>
    </source>
</evidence>
<dbReference type="InterPro" id="IPR038564">
    <property type="entry name" value="Maf1_sf"/>
</dbReference>
<dbReference type="Pfam" id="PF09174">
    <property type="entry name" value="Maf1"/>
    <property type="match status" value="1"/>
</dbReference>
<keyword evidence="1" id="KW-0539">Nucleus</keyword>
<dbReference type="Gene3D" id="3.40.1000.50">
    <property type="entry name" value="Repressor of RNA polymerase III transcription Maf1"/>
    <property type="match status" value="1"/>
</dbReference>
<evidence type="ECO:0000313" key="3">
    <source>
        <dbReference type="EMBL" id="CAE0371552.1"/>
    </source>
</evidence>
<dbReference type="PANTHER" id="PTHR22504">
    <property type="entry name" value="REPRESSOR OF RNA POLYMERASE III TRANSCRIPTION MAF1"/>
    <property type="match status" value="1"/>
</dbReference>
<comment type="similarity">
    <text evidence="1">Belongs to the MAF1 family.</text>
</comment>
<comment type="subcellular location">
    <subcellularLocation>
        <location evidence="1">Nucleus</location>
    </subcellularLocation>
</comment>
<protein>
    <recommendedName>
        <fullName evidence="1">Repressor of RNA polymerase III transcription</fullName>
    </recommendedName>
</protein>
<dbReference type="AlphaFoldDB" id="A0A7S3K2N1"/>
<dbReference type="InterPro" id="IPR015257">
    <property type="entry name" value="Maf1"/>
</dbReference>
<dbReference type="GO" id="GO:0016480">
    <property type="term" value="P:negative regulation of transcription by RNA polymerase III"/>
    <property type="evidence" value="ECO:0007669"/>
    <property type="project" value="UniProtKB-UniRule"/>
</dbReference>
<keyword evidence="1" id="KW-0678">Repressor</keyword>
<dbReference type="GO" id="GO:0000994">
    <property type="term" value="F:RNA polymerase III core binding"/>
    <property type="evidence" value="ECO:0007669"/>
    <property type="project" value="TreeGrafter"/>
</dbReference>
<sequence length="247" mass="28451">MKLLENPRLAALTAFLTERQVSERIITARIEAFSCKRAGEDKKLSKKMEQQFVEEMASSPGSMGYSPLGALTEATTRRLFIDLISTLNASFPDYDFTCLSPEQFTKELSPELVVRNINTRLADFVSTETLEELWLAVEEAVQMNQCQVFSYVPDLDSDPFSDQNVLWSFNFFFFNKHLKRILYFTCLVRSSNSPYLSEAQEKINDDDDIDQENNFHSRHLFHSAPSGDDAFDEEDDFNMEIPPQFDE</sequence>
<reference evidence="3" key="1">
    <citation type="submission" date="2021-01" db="EMBL/GenBank/DDBJ databases">
        <authorList>
            <person name="Corre E."/>
            <person name="Pelletier E."/>
            <person name="Niang G."/>
            <person name="Scheremetjew M."/>
            <person name="Finn R."/>
            <person name="Kale V."/>
            <person name="Holt S."/>
            <person name="Cochrane G."/>
            <person name="Meng A."/>
            <person name="Brown T."/>
            <person name="Cohen L."/>
        </authorList>
    </citation>
    <scope>NUCLEOTIDE SEQUENCE</scope>
    <source>
        <strain evidence="3">CCMP1510</strain>
    </source>
</reference>
<dbReference type="PANTHER" id="PTHR22504:SF0">
    <property type="entry name" value="REPRESSOR OF RNA POLYMERASE III TRANSCRIPTION MAF1 HOMOLOG"/>
    <property type="match status" value="1"/>
</dbReference>